<name>A0ABX8G974_EXIAC</name>
<protein>
    <submittedName>
        <fullName evidence="1">Uncharacterized protein</fullName>
    </submittedName>
</protein>
<dbReference type="GeneID" id="88812855"/>
<proteinExistence type="predicted"/>
<accession>A0ABX8G974</accession>
<gene>
    <name evidence="1" type="ORF">KKI46_14250</name>
</gene>
<dbReference type="RefSeq" id="WP_050678194.1">
    <property type="nucleotide sequence ID" value="NZ_CP075897.1"/>
</dbReference>
<evidence type="ECO:0000313" key="2">
    <source>
        <dbReference type="Proteomes" id="UP000679498"/>
    </source>
</evidence>
<organism evidence="1 2">
    <name type="scientific">Exiguobacterium acetylicum</name>
    <name type="common">Brevibacterium acetylicum</name>
    <dbReference type="NCBI Taxonomy" id="41170"/>
    <lineage>
        <taxon>Bacteria</taxon>
        <taxon>Bacillati</taxon>
        <taxon>Bacillota</taxon>
        <taxon>Bacilli</taxon>
        <taxon>Bacillales</taxon>
        <taxon>Bacillales Family XII. Incertae Sedis</taxon>
        <taxon>Exiguobacterium</taxon>
    </lineage>
</organism>
<dbReference type="Proteomes" id="UP000679498">
    <property type="component" value="Chromosome"/>
</dbReference>
<reference evidence="1 2" key="1">
    <citation type="submission" date="2021-05" db="EMBL/GenBank/DDBJ databases">
        <title>Biocontrol using Exiguobacterium acetylicum SI17 against litchi downy blight caused by Peronophythora litchii.</title>
        <authorList>
            <person name="Zheng L."/>
        </authorList>
    </citation>
    <scope>NUCLEOTIDE SEQUENCE [LARGE SCALE GENOMIC DNA]</scope>
    <source>
        <strain evidence="1 2">SI17</strain>
    </source>
</reference>
<dbReference type="EMBL" id="CP075897">
    <property type="protein sequence ID" value="QWB29737.1"/>
    <property type="molecule type" value="Genomic_DNA"/>
</dbReference>
<keyword evidence="2" id="KW-1185">Reference proteome</keyword>
<sequence length="190" mass="21916">MRENFGYVPFEESYRKDHTIYTASGFSAQEVVQRFYGATSQITNMTAEFLDTTGIHLPHHTIKLVELTNDDRLFYYVLTGGKGPIGAKTDELHNAKKFLRQADNILPFRIEHEGLTVDTMSIVELALAMANDVFDRNWTVADSLHAHELFAIESDQMIDLQESRKWQSLNEFDDWTKAKRMGIVLRIQTR</sequence>
<evidence type="ECO:0000313" key="1">
    <source>
        <dbReference type="EMBL" id="QWB29737.1"/>
    </source>
</evidence>